<dbReference type="InterPro" id="IPR003591">
    <property type="entry name" value="Leu-rich_rpt_typical-subtyp"/>
</dbReference>
<accession>A0A7G8ZA07</accession>
<dbReference type="PRINTS" id="PR01537">
    <property type="entry name" value="INTRLKN1R1F"/>
</dbReference>
<dbReference type="EMBL" id="MT683585">
    <property type="protein sequence ID" value="QNL15316.1"/>
    <property type="molecule type" value="mRNA"/>
</dbReference>
<dbReference type="InterPro" id="IPR000483">
    <property type="entry name" value="Cys-rich_flank_reg_C"/>
</dbReference>
<keyword evidence="8 11" id="KW-0472">Membrane</keyword>
<dbReference type="AlphaFoldDB" id="A0A7G8ZA07"/>
<evidence type="ECO:0000256" key="8">
    <source>
        <dbReference type="ARBA" id="ARBA00023136"/>
    </source>
</evidence>
<keyword evidence="9 14" id="KW-0675">Receptor</keyword>
<dbReference type="PROSITE" id="PS50104">
    <property type="entry name" value="TIR"/>
    <property type="match status" value="1"/>
</dbReference>
<dbReference type="GO" id="GO:0038023">
    <property type="term" value="F:signaling receptor activity"/>
    <property type="evidence" value="ECO:0007669"/>
    <property type="project" value="TreeGrafter"/>
</dbReference>
<dbReference type="Gene3D" id="3.40.50.10140">
    <property type="entry name" value="Toll/interleukin-1 receptor homology (TIR) domain"/>
    <property type="match status" value="1"/>
</dbReference>
<reference evidence="14" key="1">
    <citation type="journal article" date="2020" name="Fish Shellfish">
        <title>Toll-like signaling pathway in the transcriptome of Littorina littorea.</title>
        <authorList>
            <person name="Gorbushin A.M."/>
        </authorList>
    </citation>
    <scope>NUCLEOTIDE SEQUENCE</scope>
    <source>
        <tissue evidence="14">Kidney</tissue>
    </source>
</reference>
<dbReference type="InterPro" id="IPR000157">
    <property type="entry name" value="TIR_dom"/>
</dbReference>
<name>A0A7G8ZA07_LITLI</name>
<feature type="signal peptide" evidence="12">
    <location>
        <begin position="1"/>
        <end position="21"/>
    </location>
</feature>
<evidence type="ECO:0000256" key="1">
    <source>
        <dbReference type="ARBA" id="ARBA00004479"/>
    </source>
</evidence>
<feature type="transmembrane region" description="Helical" evidence="11">
    <location>
        <begin position="523"/>
        <end position="543"/>
    </location>
</feature>
<keyword evidence="7 11" id="KW-1133">Transmembrane helix</keyword>
<comment type="similarity">
    <text evidence="2">Belongs to the Toll-like receptor family.</text>
</comment>
<dbReference type="GO" id="GO:0005886">
    <property type="term" value="C:plasma membrane"/>
    <property type="evidence" value="ECO:0007669"/>
    <property type="project" value="TreeGrafter"/>
</dbReference>
<dbReference type="SMART" id="SM00082">
    <property type="entry name" value="LRRCT"/>
    <property type="match status" value="1"/>
</dbReference>
<dbReference type="PANTHER" id="PTHR24365">
    <property type="entry name" value="TOLL-LIKE RECEPTOR"/>
    <property type="match status" value="1"/>
</dbReference>
<evidence type="ECO:0000256" key="9">
    <source>
        <dbReference type="ARBA" id="ARBA00023170"/>
    </source>
</evidence>
<dbReference type="SMART" id="SM00369">
    <property type="entry name" value="LRR_TYP"/>
    <property type="match status" value="9"/>
</dbReference>
<dbReference type="InterPro" id="IPR035897">
    <property type="entry name" value="Toll_tir_struct_dom_sf"/>
</dbReference>
<keyword evidence="3" id="KW-0433">Leucine-rich repeat</keyword>
<evidence type="ECO:0000256" key="2">
    <source>
        <dbReference type="ARBA" id="ARBA00009634"/>
    </source>
</evidence>
<dbReference type="SUPFAM" id="SSF52200">
    <property type="entry name" value="Toll/Interleukin receptor TIR domain"/>
    <property type="match status" value="1"/>
</dbReference>
<evidence type="ECO:0000256" key="12">
    <source>
        <dbReference type="SAM" id="SignalP"/>
    </source>
</evidence>
<dbReference type="Gene3D" id="3.80.10.10">
    <property type="entry name" value="Ribonuclease Inhibitor"/>
    <property type="match status" value="3"/>
</dbReference>
<evidence type="ECO:0000256" key="5">
    <source>
        <dbReference type="ARBA" id="ARBA00022729"/>
    </source>
</evidence>
<dbReference type="SMART" id="SM00255">
    <property type="entry name" value="TIR"/>
    <property type="match status" value="1"/>
</dbReference>
<dbReference type="SUPFAM" id="SSF52058">
    <property type="entry name" value="L domain-like"/>
    <property type="match status" value="2"/>
</dbReference>
<evidence type="ECO:0000256" key="3">
    <source>
        <dbReference type="ARBA" id="ARBA00022614"/>
    </source>
</evidence>
<evidence type="ECO:0000256" key="7">
    <source>
        <dbReference type="ARBA" id="ARBA00022989"/>
    </source>
</evidence>
<dbReference type="GO" id="GO:0007165">
    <property type="term" value="P:signal transduction"/>
    <property type="evidence" value="ECO:0007669"/>
    <property type="project" value="InterPro"/>
</dbReference>
<keyword evidence="4 11" id="KW-0812">Transmembrane</keyword>
<dbReference type="Pfam" id="PF13855">
    <property type="entry name" value="LRR_8"/>
    <property type="match status" value="2"/>
</dbReference>
<evidence type="ECO:0000256" key="11">
    <source>
        <dbReference type="SAM" id="Phobius"/>
    </source>
</evidence>
<evidence type="ECO:0000259" key="13">
    <source>
        <dbReference type="PROSITE" id="PS50104"/>
    </source>
</evidence>
<dbReference type="Pfam" id="PF01582">
    <property type="entry name" value="TIR"/>
    <property type="match status" value="1"/>
</dbReference>
<feature type="chain" id="PRO_5028829595" evidence="12">
    <location>
        <begin position="22"/>
        <end position="720"/>
    </location>
</feature>
<evidence type="ECO:0000256" key="4">
    <source>
        <dbReference type="ARBA" id="ARBA00022692"/>
    </source>
</evidence>
<evidence type="ECO:0000313" key="14">
    <source>
        <dbReference type="EMBL" id="QNL15316.1"/>
    </source>
</evidence>
<dbReference type="InterPro" id="IPR032675">
    <property type="entry name" value="LRR_dom_sf"/>
</dbReference>
<comment type="subcellular location">
    <subcellularLocation>
        <location evidence="1">Membrane</location>
        <topology evidence="1">Single-pass type I membrane protein</topology>
    </subcellularLocation>
</comment>
<protein>
    <submittedName>
        <fullName evidence="14">Toll-like receptor 12.1</fullName>
    </submittedName>
</protein>
<evidence type="ECO:0000256" key="10">
    <source>
        <dbReference type="ARBA" id="ARBA00023180"/>
    </source>
</evidence>
<sequence length="720" mass="82294">MNTSAVLTVCVVLMVSLLLVADTVNFRNDQTEQRARDTEQWTVDGSNRSPDQACYPLCRCHGDEADCSRNYGRLAFVPKLPDRIRFLNFSLNNLTTVPSDEFFLNVTHITSLSLENNGLKNISPGAFRPLQRLTNLSMCFNDGLTYDTLSPVLGIHQLEYLDLRYSSLPSLPPNIFVTNPLRHLKVLYLHGNFLGKTNRSVFAPLRDLEILDLANNGISVLSTNYLPVLLELNVGRNGLSALPRTCTVNGSSLFPSLVKMFLENNGIDQIYGDVCLPRLNTLELSNNLFGFFYTDHFNQTRFPRLQSLYLSSMHTYNHGIQKYAFRNPYLSKIYLMFNGISFGDMDDDSFAGCPNLQTLQLNHNVFDRVDENKFVKLFGNLTNLQRLYICGVGLQKLSAEMLSGFKSLNKLLLYNNKIRSLPDGVVDSLLNLTVLDLGSNQISVVRQTTFSPAMRQGLQRLDLSGNPFYCSCDLRWFQSWLASSPKALKYPYFRYTCSNLPDTNVTSFFLSEQACLLSRDTNVLMVSCLSLLLVVMTTVFPLYRYRWHLRLMLYEAVRGGGEARRRRLQRGQFQYDVYVSYASDDLGWVRQHLLAELENWGLRLCLHDRDFLIGNNIVDDISHSVESSKKVLVVFSRHYSRNQWCQFELNFCLRHVMDFGDNLVVTCVNDVESHDLTTAMMAVLKMMSYIRWDDDPDAMAAFWGRLRQALQEIIPADVQQ</sequence>
<gene>
    <name evidence="14" type="primary">TLR12.1</name>
</gene>
<keyword evidence="6" id="KW-0677">Repeat</keyword>
<dbReference type="PANTHER" id="PTHR24365:SF541">
    <property type="entry name" value="PROTEIN TOLL-RELATED"/>
    <property type="match status" value="1"/>
</dbReference>
<proteinExistence type="evidence at transcript level"/>
<keyword evidence="5 12" id="KW-0732">Signal</keyword>
<evidence type="ECO:0000256" key="6">
    <source>
        <dbReference type="ARBA" id="ARBA00022737"/>
    </source>
</evidence>
<dbReference type="InterPro" id="IPR001611">
    <property type="entry name" value="Leu-rich_rpt"/>
</dbReference>
<feature type="domain" description="TIR" evidence="13">
    <location>
        <begin position="573"/>
        <end position="710"/>
    </location>
</feature>
<keyword evidence="10" id="KW-0325">Glycoprotein</keyword>
<organism evidence="14">
    <name type="scientific">Littorina littorea</name>
    <name type="common">Common periwinkle</name>
    <dbReference type="NCBI Taxonomy" id="31216"/>
    <lineage>
        <taxon>Eukaryota</taxon>
        <taxon>Metazoa</taxon>
        <taxon>Spiralia</taxon>
        <taxon>Lophotrochozoa</taxon>
        <taxon>Mollusca</taxon>
        <taxon>Gastropoda</taxon>
        <taxon>Caenogastropoda</taxon>
        <taxon>Littorinimorpha</taxon>
        <taxon>Littorinoidea</taxon>
        <taxon>Littorinidae</taxon>
        <taxon>Littorina</taxon>
    </lineage>
</organism>